<dbReference type="AlphaFoldDB" id="A0A1I5XHK8"/>
<organism evidence="1 2">
    <name type="scientific">Amycolatopsis rubida</name>
    <dbReference type="NCBI Taxonomy" id="112413"/>
    <lineage>
        <taxon>Bacteria</taxon>
        <taxon>Bacillati</taxon>
        <taxon>Actinomycetota</taxon>
        <taxon>Actinomycetes</taxon>
        <taxon>Pseudonocardiales</taxon>
        <taxon>Pseudonocardiaceae</taxon>
        <taxon>Amycolatopsis</taxon>
    </lineage>
</organism>
<reference evidence="1 2" key="1">
    <citation type="submission" date="2016-10" db="EMBL/GenBank/DDBJ databases">
        <authorList>
            <person name="de Groot N.N."/>
        </authorList>
    </citation>
    <scope>NUCLEOTIDE SEQUENCE [LARGE SCALE GENOMIC DNA]</scope>
    <source>
        <strain evidence="1 2">DSM 44637</strain>
    </source>
</reference>
<proteinExistence type="predicted"/>
<protein>
    <submittedName>
        <fullName evidence="1">Uncharacterized protein</fullName>
    </submittedName>
</protein>
<dbReference type="EMBL" id="FOWC01000010">
    <property type="protein sequence ID" value="SFQ31455.1"/>
    <property type="molecule type" value="Genomic_DNA"/>
</dbReference>
<evidence type="ECO:0000313" key="1">
    <source>
        <dbReference type="EMBL" id="SFQ31455.1"/>
    </source>
</evidence>
<name>A0A1I5XHK8_9PSEU</name>
<dbReference type="Proteomes" id="UP000199137">
    <property type="component" value="Unassembled WGS sequence"/>
</dbReference>
<evidence type="ECO:0000313" key="2">
    <source>
        <dbReference type="Proteomes" id="UP000199137"/>
    </source>
</evidence>
<dbReference type="OrthoDB" id="9991689at2"/>
<dbReference type="STRING" id="112413.SAMN05421854_110240"/>
<gene>
    <name evidence="1" type="ORF">SAMN05421854_110240</name>
</gene>
<sequence>MGARVMSEDASGLVSSRPPKVFTAAEADERLRDWEPTEHPYVLKISGGSDDDYFGLHGTLGSIEAVLAHALEEVRDARDRQCCGRQKPALERAIQTWLRTEARISAARAADPARELAALWNGGDRVYRNARNILDRHVTPEEYSPKYLTDDLADHLNITLRDD</sequence>
<accession>A0A1I5XHK8</accession>
<dbReference type="RefSeq" id="WP_143132566.1">
    <property type="nucleotide sequence ID" value="NZ_FOWC01000010.1"/>
</dbReference>